<dbReference type="GO" id="GO:0000172">
    <property type="term" value="C:ribonuclease MRP complex"/>
    <property type="evidence" value="ECO:0007669"/>
    <property type="project" value="InterPro"/>
</dbReference>
<sequence>MVYSGAGRNLSDHVMATETRETASQVSSSVKAIDPEEQWLRRRLPRYLPKRPNDIYVNNNSNFKVQELRGVSLLSESGWVVVHGLGSAVPCAINLAHSLQAAVHTPTALHTNTSSIHLSDDIESSLDGADQEYHSKGYAAVHIKVSLLQNTNKENFVAKESNRTVFIWLTALLVTLVLVVLRVDDVTPTISWWVVLSPMFIADALNTYFCVIVLIRMYLDGVLKPAALRALWSFSVLTLGFTFKFLLCRKLMEPTQLEYSAVMSPVFVLLQLILIRACHFN</sequence>
<dbReference type="GO" id="GO:0005655">
    <property type="term" value="C:nucleolar ribonuclease P complex"/>
    <property type="evidence" value="ECO:0007669"/>
    <property type="project" value="InterPro"/>
</dbReference>
<keyword evidence="2" id="KW-0819">tRNA processing</keyword>
<dbReference type="GO" id="GO:0006874">
    <property type="term" value="P:intracellular calcium ion homeostasis"/>
    <property type="evidence" value="ECO:0007669"/>
    <property type="project" value="TreeGrafter"/>
</dbReference>
<dbReference type="Pfam" id="PF12328">
    <property type="entry name" value="Rpp20"/>
    <property type="match status" value="1"/>
</dbReference>
<dbReference type="InterPro" id="IPR036882">
    <property type="entry name" value="Alba-like_dom_sf"/>
</dbReference>
<dbReference type="Proteomes" id="UP000747542">
    <property type="component" value="Unassembled WGS sequence"/>
</dbReference>
<keyword evidence="3" id="KW-0539">Nucleus</keyword>
<dbReference type="GO" id="GO:0001682">
    <property type="term" value="P:tRNA 5'-leader removal"/>
    <property type="evidence" value="ECO:0007669"/>
    <property type="project" value="InterPro"/>
</dbReference>
<protein>
    <submittedName>
        <fullName evidence="5">Transmembrane protein 203-like</fullName>
    </submittedName>
</protein>
<evidence type="ECO:0000256" key="4">
    <source>
        <dbReference type="SAM" id="Phobius"/>
    </source>
</evidence>
<dbReference type="EMBL" id="JAHLQT010025476">
    <property type="protein sequence ID" value="KAG7164476.1"/>
    <property type="molecule type" value="Genomic_DNA"/>
</dbReference>
<comment type="caution">
    <text evidence="5">The sequence shown here is derived from an EMBL/GenBank/DDBJ whole genome shotgun (WGS) entry which is preliminary data.</text>
</comment>
<dbReference type="Gene3D" id="3.30.110.20">
    <property type="entry name" value="Alba-like domain"/>
    <property type="match status" value="1"/>
</dbReference>
<keyword evidence="4" id="KW-0472">Membrane</keyword>
<dbReference type="AlphaFoldDB" id="A0A8J5JUJ4"/>
<dbReference type="InterPro" id="IPR014612">
    <property type="entry name" value="Pop7/Rpp20"/>
</dbReference>
<dbReference type="GO" id="GO:0005783">
    <property type="term" value="C:endoplasmic reticulum"/>
    <property type="evidence" value="ECO:0007669"/>
    <property type="project" value="TreeGrafter"/>
</dbReference>
<feature type="transmembrane region" description="Helical" evidence="4">
    <location>
        <begin position="190"/>
        <end position="215"/>
    </location>
</feature>
<dbReference type="GO" id="GO:0003676">
    <property type="term" value="F:nucleic acid binding"/>
    <property type="evidence" value="ECO:0007669"/>
    <property type="project" value="InterPro"/>
</dbReference>
<proteinExistence type="predicted"/>
<keyword evidence="4" id="KW-1133">Transmembrane helix</keyword>
<accession>A0A8J5JUJ4</accession>
<keyword evidence="4 5" id="KW-0812">Transmembrane</keyword>
<feature type="transmembrane region" description="Helical" evidence="4">
    <location>
        <begin position="227"/>
        <end position="247"/>
    </location>
</feature>
<evidence type="ECO:0000313" key="6">
    <source>
        <dbReference type="Proteomes" id="UP000747542"/>
    </source>
</evidence>
<evidence type="ECO:0000256" key="1">
    <source>
        <dbReference type="ARBA" id="ARBA00004123"/>
    </source>
</evidence>
<evidence type="ECO:0000313" key="5">
    <source>
        <dbReference type="EMBL" id="KAG7164476.1"/>
    </source>
</evidence>
<reference evidence="5" key="1">
    <citation type="journal article" date="2021" name="Sci. Adv.">
        <title>The American lobster genome reveals insights on longevity, neural, and immune adaptations.</title>
        <authorList>
            <person name="Polinski J.M."/>
            <person name="Zimin A.V."/>
            <person name="Clark K.F."/>
            <person name="Kohn A.B."/>
            <person name="Sadowski N."/>
            <person name="Timp W."/>
            <person name="Ptitsyn A."/>
            <person name="Khanna P."/>
            <person name="Romanova D.Y."/>
            <person name="Williams P."/>
            <person name="Greenwood S.J."/>
            <person name="Moroz L.L."/>
            <person name="Walt D.R."/>
            <person name="Bodnar A.G."/>
        </authorList>
    </citation>
    <scope>NUCLEOTIDE SEQUENCE</scope>
    <source>
        <strain evidence="5">GMGI-L3</strain>
    </source>
</reference>
<name>A0A8J5JUJ4_HOMAM</name>
<dbReference type="PANTHER" id="PTHR13568">
    <property type="entry name" value="FAM11A, B PROTEIN"/>
    <property type="match status" value="1"/>
</dbReference>
<dbReference type="CDD" id="cd22816">
    <property type="entry name" value="TMEM203"/>
    <property type="match status" value="1"/>
</dbReference>
<feature type="transmembrane region" description="Helical" evidence="4">
    <location>
        <begin position="165"/>
        <end position="184"/>
    </location>
</feature>
<keyword evidence="6" id="KW-1185">Reference proteome</keyword>
<dbReference type="PANTHER" id="PTHR13568:SF9">
    <property type="entry name" value="TRANSMEMBRANE PROTEIN 203"/>
    <property type="match status" value="1"/>
</dbReference>
<comment type="subcellular location">
    <subcellularLocation>
        <location evidence="1">Nucleus</location>
    </subcellularLocation>
</comment>
<evidence type="ECO:0000256" key="2">
    <source>
        <dbReference type="ARBA" id="ARBA00022694"/>
    </source>
</evidence>
<organism evidence="5 6">
    <name type="scientific">Homarus americanus</name>
    <name type="common">American lobster</name>
    <dbReference type="NCBI Taxonomy" id="6706"/>
    <lineage>
        <taxon>Eukaryota</taxon>
        <taxon>Metazoa</taxon>
        <taxon>Ecdysozoa</taxon>
        <taxon>Arthropoda</taxon>
        <taxon>Crustacea</taxon>
        <taxon>Multicrustacea</taxon>
        <taxon>Malacostraca</taxon>
        <taxon>Eumalacostraca</taxon>
        <taxon>Eucarida</taxon>
        <taxon>Decapoda</taxon>
        <taxon>Pleocyemata</taxon>
        <taxon>Astacidea</taxon>
        <taxon>Nephropoidea</taxon>
        <taxon>Nephropidae</taxon>
        <taxon>Homarus</taxon>
    </lineage>
</organism>
<dbReference type="InterPro" id="IPR019396">
    <property type="entry name" value="TM_Fragile-X-F-assoc"/>
</dbReference>
<evidence type="ECO:0000256" key="3">
    <source>
        <dbReference type="ARBA" id="ARBA00023242"/>
    </source>
</evidence>
<gene>
    <name evidence="5" type="primary">Tmem203-L</name>
    <name evidence="5" type="ORF">Hamer_G003685</name>
</gene>
<dbReference type="SUPFAM" id="SSF82704">
    <property type="entry name" value="AlbA-like"/>
    <property type="match status" value="1"/>
</dbReference>